<keyword evidence="3" id="KW-1185">Reference proteome</keyword>
<dbReference type="eggNOG" id="COG4292">
    <property type="taxonomic scope" value="Bacteria"/>
</dbReference>
<feature type="transmembrane region" description="Helical" evidence="1">
    <location>
        <begin position="318"/>
        <end position="336"/>
    </location>
</feature>
<feature type="transmembrane region" description="Helical" evidence="1">
    <location>
        <begin position="50"/>
        <end position="67"/>
    </location>
</feature>
<feature type="transmembrane region" description="Helical" evidence="1">
    <location>
        <begin position="275"/>
        <end position="293"/>
    </location>
</feature>
<dbReference type="BioCyc" id="SESP1179773:BN6_RS02350-MONOMER"/>
<dbReference type="STRING" id="1179773.BN6_04770"/>
<keyword evidence="1" id="KW-1133">Transmembrane helix</keyword>
<feature type="transmembrane region" description="Helical" evidence="1">
    <location>
        <begin position="20"/>
        <end position="38"/>
    </location>
</feature>
<feature type="transmembrane region" description="Helical" evidence="1">
    <location>
        <begin position="227"/>
        <end position="247"/>
    </location>
</feature>
<organism evidence="2 3">
    <name type="scientific">Saccharothrix espanaensis (strain ATCC 51144 / DSM 44229 / JCM 9112 / NBRC 15066 / NRRL 15764)</name>
    <dbReference type="NCBI Taxonomy" id="1179773"/>
    <lineage>
        <taxon>Bacteria</taxon>
        <taxon>Bacillati</taxon>
        <taxon>Actinomycetota</taxon>
        <taxon>Actinomycetes</taxon>
        <taxon>Pseudonocardiales</taxon>
        <taxon>Pseudonocardiaceae</taxon>
        <taxon>Saccharothrix</taxon>
    </lineage>
</organism>
<feature type="transmembrane region" description="Helical" evidence="1">
    <location>
        <begin position="79"/>
        <end position="99"/>
    </location>
</feature>
<dbReference type="PATRIC" id="fig|1179773.3.peg.487"/>
<evidence type="ECO:0000313" key="3">
    <source>
        <dbReference type="Proteomes" id="UP000006281"/>
    </source>
</evidence>
<keyword evidence="1" id="KW-0812">Transmembrane</keyword>
<dbReference type="HOGENOM" id="CLU_045667_2_1_11"/>
<feature type="transmembrane region" description="Helical" evidence="1">
    <location>
        <begin position="348"/>
        <end position="381"/>
    </location>
</feature>
<dbReference type="RefSeq" id="WP_015097922.1">
    <property type="nucleotide sequence ID" value="NC_019673.1"/>
</dbReference>
<evidence type="ECO:0000256" key="1">
    <source>
        <dbReference type="SAM" id="Phobius"/>
    </source>
</evidence>
<reference evidence="2 3" key="1">
    <citation type="journal article" date="2012" name="BMC Genomics">
        <title>Complete genome sequence of Saccharothrix espanaensis DSM 44229T and comparison to the other completely sequenced Pseudonocardiaceae.</title>
        <authorList>
            <person name="Strobel T."/>
            <person name="Al-Dilaimi A."/>
            <person name="Blom J."/>
            <person name="Gessner A."/>
            <person name="Kalinowski J."/>
            <person name="Luzhetska M."/>
            <person name="Puhler A."/>
            <person name="Szczepanowski R."/>
            <person name="Bechthold A."/>
            <person name="Ruckert C."/>
        </authorList>
    </citation>
    <scope>NUCLEOTIDE SEQUENCE [LARGE SCALE GENOMIC DNA]</scope>
    <source>
        <strain evidence="3">ATCC 51144 / DSM 44229 / JCM 9112 / NBRC 15066 / NRRL 15764</strain>
    </source>
</reference>
<feature type="transmembrane region" description="Helical" evidence="1">
    <location>
        <begin position="142"/>
        <end position="162"/>
    </location>
</feature>
<feature type="transmembrane region" description="Helical" evidence="1">
    <location>
        <begin position="201"/>
        <end position="221"/>
    </location>
</feature>
<dbReference type="AlphaFoldDB" id="K0JU88"/>
<dbReference type="Pfam" id="PF06772">
    <property type="entry name" value="LtrA"/>
    <property type="match status" value="1"/>
</dbReference>
<dbReference type="KEGG" id="sesp:BN6_04770"/>
<dbReference type="OrthoDB" id="7698234at2"/>
<feature type="transmembrane region" description="Helical" evidence="1">
    <location>
        <begin position="168"/>
        <end position="189"/>
    </location>
</feature>
<accession>K0JU88</accession>
<protein>
    <submittedName>
        <fullName evidence="2">Putative membrane protein</fullName>
    </submittedName>
</protein>
<proteinExistence type="predicted"/>
<feature type="transmembrane region" description="Helical" evidence="1">
    <location>
        <begin position="111"/>
        <end position="130"/>
    </location>
</feature>
<evidence type="ECO:0000313" key="2">
    <source>
        <dbReference type="EMBL" id="CCH27808.1"/>
    </source>
</evidence>
<dbReference type="Proteomes" id="UP000006281">
    <property type="component" value="Chromosome"/>
</dbReference>
<keyword evidence="1" id="KW-0472">Membrane</keyword>
<gene>
    <name evidence="2" type="ordered locus">BN6_04770</name>
</gene>
<dbReference type="EMBL" id="HE804045">
    <property type="protein sequence ID" value="CCH27808.1"/>
    <property type="molecule type" value="Genomic_DNA"/>
</dbReference>
<sequence>MSSGRARVVHEGARVTPLELFFDLVFVYAITQVTQLMADDPTARGVLRGMLLLAILWWCWCCYSWLGNRVHADDDGARVVLFAAMAVMLVAAVTIPEAFVDLAGGLPGPLVFAACYLLVRVLHLVAYWRFSGGDASLRRQLALTAAPMAAGTAILVGASFTSGAVQTGLWALALVVDYGGVLAAGVSGWRVQSAVHFAERYSLIVLIALGESIVAVGLGVAELPVSWPIIYGIVCGLVIAAALWWAYFDVVAPVAEKVLHAATGARRAALARDSFTYLHLPMIAGIVLMALGLKKTMNYLGGADGHTPDEHLHGVGPYALYGGVLLYVLGHIGFRLRNLGTVNKVRVVVAVVLVALTPVALLVPAWAALGLLTLTCVGWIAVEVWRYGGARREIRDHAHTPDLVH</sequence>
<dbReference type="PANTHER" id="PTHR36840">
    <property type="entry name" value="BLL5714 PROTEIN"/>
    <property type="match status" value="1"/>
</dbReference>
<name>K0JU88_SACES</name>
<dbReference type="PANTHER" id="PTHR36840:SF1">
    <property type="entry name" value="BLL5714 PROTEIN"/>
    <property type="match status" value="1"/>
</dbReference>
<dbReference type="InterPro" id="IPR010640">
    <property type="entry name" value="Low_temperature_requirement_A"/>
</dbReference>